<dbReference type="AlphaFoldDB" id="A0A2H0NB98"/>
<protein>
    <submittedName>
        <fullName evidence="1">Uncharacterized protein</fullName>
    </submittedName>
</protein>
<comment type="caution">
    <text evidence="1">The sequence shown here is derived from an EMBL/GenBank/DDBJ whole genome shotgun (WGS) entry which is preliminary data.</text>
</comment>
<proteinExistence type="predicted"/>
<accession>A0A2H0NB98</accession>
<evidence type="ECO:0000313" key="1">
    <source>
        <dbReference type="EMBL" id="PIR06179.1"/>
    </source>
</evidence>
<organism evidence="1 2">
    <name type="scientific">Candidatus Jorgensenbacteria bacterium CG11_big_fil_rev_8_21_14_0_20_38_23</name>
    <dbReference type="NCBI Taxonomy" id="1974594"/>
    <lineage>
        <taxon>Bacteria</taxon>
        <taxon>Candidatus Joergenseniibacteriota</taxon>
    </lineage>
</organism>
<feature type="non-terminal residue" evidence="1">
    <location>
        <position position="1"/>
    </location>
</feature>
<dbReference type="Proteomes" id="UP000228867">
    <property type="component" value="Unassembled WGS sequence"/>
</dbReference>
<sequence>PEPKSASRRINSAPAALLVQSRTQQKSFPFLLEEKIGARKLKNVKKTFLRGGDPPAGGERRRGGASKFAVRILLKESSDFVQQDRQIRFVGR</sequence>
<reference evidence="1 2" key="1">
    <citation type="submission" date="2017-09" db="EMBL/GenBank/DDBJ databases">
        <title>Depth-based differentiation of microbial function through sediment-hosted aquifers and enrichment of novel symbionts in the deep terrestrial subsurface.</title>
        <authorList>
            <person name="Probst A.J."/>
            <person name="Ladd B."/>
            <person name="Jarett J.K."/>
            <person name="Geller-Mcgrath D.E."/>
            <person name="Sieber C.M."/>
            <person name="Emerson J.B."/>
            <person name="Anantharaman K."/>
            <person name="Thomas B.C."/>
            <person name="Malmstrom R."/>
            <person name="Stieglmeier M."/>
            <person name="Klingl A."/>
            <person name="Woyke T."/>
            <person name="Ryan C.M."/>
            <person name="Banfield J.F."/>
        </authorList>
    </citation>
    <scope>NUCLEOTIDE SEQUENCE [LARGE SCALE GENOMIC DNA]</scope>
    <source>
        <strain evidence="1">CG11_big_fil_rev_8_21_14_0_20_38_23</strain>
    </source>
</reference>
<evidence type="ECO:0000313" key="2">
    <source>
        <dbReference type="Proteomes" id="UP000228867"/>
    </source>
</evidence>
<gene>
    <name evidence="1" type="ORF">COV54_02905</name>
</gene>
<name>A0A2H0NB98_9BACT</name>
<dbReference type="EMBL" id="PCWR01000062">
    <property type="protein sequence ID" value="PIR06179.1"/>
    <property type="molecule type" value="Genomic_DNA"/>
</dbReference>